<dbReference type="Pfam" id="PF08809">
    <property type="entry name" value="DUF1799"/>
    <property type="match status" value="1"/>
</dbReference>
<protein>
    <submittedName>
        <fullName evidence="1">Phage protein</fullName>
    </submittedName>
</protein>
<accession>A0A157SJK5</accession>
<evidence type="ECO:0000313" key="1">
    <source>
        <dbReference type="EMBL" id="SAI70474.1"/>
    </source>
</evidence>
<sequence>MYWRRPDARQLAGFGLTPDDVRPAGIEVWEEHVPVINVFDAMGTQWVVGMSGPTGLNYQALPILLRLYGIPRKDQRQLFEDLQVLEQAALKEIYRG</sequence>
<dbReference type="OrthoDB" id="6169380at2"/>
<dbReference type="AlphaFoldDB" id="A0A157SJK5"/>
<evidence type="ECO:0000313" key="2">
    <source>
        <dbReference type="Proteomes" id="UP000076848"/>
    </source>
</evidence>
<dbReference type="Proteomes" id="UP000076848">
    <property type="component" value="Unassembled WGS sequence"/>
</dbReference>
<dbReference type="STRING" id="288768.SAMEA3906486_03116"/>
<dbReference type="InterPro" id="IPR014915">
    <property type="entry name" value="Phage_TLS_TfmB"/>
</dbReference>
<proteinExistence type="predicted"/>
<gene>
    <name evidence="1" type="ORF">SAMEA3906486_03116</name>
</gene>
<keyword evidence="2" id="KW-1185">Reference proteome</keyword>
<organism evidence="1 2">
    <name type="scientific">Bordetella ansorpii</name>
    <dbReference type="NCBI Taxonomy" id="288768"/>
    <lineage>
        <taxon>Bacteria</taxon>
        <taxon>Pseudomonadati</taxon>
        <taxon>Pseudomonadota</taxon>
        <taxon>Betaproteobacteria</taxon>
        <taxon>Burkholderiales</taxon>
        <taxon>Alcaligenaceae</taxon>
        <taxon>Bordetella</taxon>
    </lineage>
</organism>
<reference evidence="1 2" key="1">
    <citation type="submission" date="2016-04" db="EMBL/GenBank/DDBJ databases">
        <authorList>
            <consortium name="Pathogen Informatics"/>
        </authorList>
    </citation>
    <scope>NUCLEOTIDE SEQUENCE [LARGE SCALE GENOMIC DNA]</scope>
    <source>
        <strain evidence="1 2">H050680373</strain>
    </source>
</reference>
<dbReference type="RefSeq" id="WP_066128463.1">
    <property type="nucleotide sequence ID" value="NZ_FKIF01000006.1"/>
</dbReference>
<name>A0A157SJK5_9BORD</name>
<dbReference type="EMBL" id="FKIF01000006">
    <property type="protein sequence ID" value="SAI70474.1"/>
    <property type="molecule type" value="Genomic_DNA"/>
</dbReference>